<dbReference type="SUPFAM" id="SSF50998">
    <property type="entry name" value="Quinoprotein alcohol dehydrogenase-like"/>
    <property type="match status" value="1"/>
</dbReference>
<sequence>MRVPQRDRSNLVIVGSSRYDDDELCELPGVRNNVRDLGLLLTDRSYGIVADNRYEVVPEATEPRAVFQVLREHAEAARDTLVVYFAGHGLRTDDDRLYLAMRGTMTSDLLLSGLAFDQFHEAVYRNRAQNTVVILDCCYSGLAVNGSVDGDSYLLTATPSNRMAAAPAGRTHTAFSGELIKLLRDGVRQGPELLSAQFLFERLRSTMQAGGFPAPANRITGTGVGIVLSRNRWTGPARGSATGQPGAAVVREPQPGPQPKAGPSGPRRTAPKPAAVPAVIAPAANKPARVTTPAANKPARVTTPAANKPAGVTAPAGNKPVRVTTPAANKPVRVTTSLAARTADARPAVAAAPARGPATPKAATKYVPLPRPIFCPDGATLVVAGRNGRIEVWDVATRRLRHTISEGVGHYVIGVGGKTLATTERSRTVRVWAVHSGRPAARLDTIGRWLALHQSEPLLLSIGREPVAEIWDVRASRRTRTLRGHDGEILRGGFSPDGGRVLTTGQDRTLRVWDVRTGRQLSVLTGAHSPRQVAFHTGGGWVATTLASGGVRLRTLETGDKLIDLRDDAVAAEVLAGRDGRTLATLTEAGRVRVFDARTGRTLLDRQDDAVSRILYGPGQSLTTVTHDGVARLCDLRTGRVRRTLRDSLRAPCWLTFDPSGAYAAVGRRDRTVHLYDLRSGNGPQPLQTTTRPELPADYFLQAVYERLRT</sequence>
<dbReference type="InterPro" id="IPR015943">
    <property type="entry name" value="WD40/YVTN_repeat-like_dom_sf"/>
</dbReference>
<feature type="region of interest" description="Disordered" evidence="4">
    <location>
        <begin position="234"/>
        <end position="324"/>
    </location>
</feature>
<dbReference type="PROSITE" id="PS50082">
    <property type="entry name" value="WD_REPEATS_2"/>
    <property type="match status" value="2"/>
</dbReference>
<keyword evidence="7" id="KW-1185">Reference proteome</keyword>
<dbReference type="Gene3D" id="2.130.10.10">
    <property type="entry name" value="YVTN repeat-like/Quinoprotein amine dehydrogenase"/>
    <property type="match status" value="2"/>
</dbReference>
<dbReference type="NCBIfam" id="NF047832">
    <property type="entry name" value="caspase_w_EACC1"/>
    <property type="match status" value="1"/>
</dbReference>
<feature type="domain" description="Peptidase C14 caspase" evidence="5">
    <location>
        <begin position="12"/>
        <end position="207"/>
    </location>
</feature>
<evidence type="ECO:0000256" key="3">
    <source>
        <dbReference type="PROSITE-ProRule" id="PRU00221"/>
    </source>
</evidence>
<dbReference type="PANTHER" id="PTHR44019:SF8">
    <property type="entry name" value="POC1 CENTRIOLAR PROTEIN HOMOLOG"/>
    <property type="match status" value="1"/>
</dbReference>
<comment type="caution">
    <text evidence="6">The sequence shown here is derived from an EMBL/GenBank/DDBJ whole genome shotgun (WGS) entry which is preliminary data.</text>
</comment>
<dbReference type="GO" id="GO:0004197">
    <property type="term" value="F:cysteine-type endopeptidase activity"/>
    <property type="evidence" value="ECO:0007669"/>
    <property type="project" value="InterPro"/>
</dbReference>
<dbReference type="SMART" id="SM00320">
    <property type="entry name" value="WD40"/>
    <property type="match status" value="4"/>
</dbReference>
<proteinExistence type="predicted"/>
<dbReference type="InterPro" id="IPR011600">
    <property type="entry name" value="Pept_C14_caspase"/>
</dbReference>
<evidence type="ECO:0000256" key="1">
    <source>
        <dbReference type="ARBA" id="ARBA00022574"/>
    </source>
</evidence>
<dbReference type="Gene3D" id="3.40.50.1460">
    <property type="match status" value="1"/>
</dbReference>
<dbReference type="InterPro" id="IPR019775">
    <property type="entry name" value="WD40_repeat_CS"/>
</dbReference>
<name>A0A7W7CV22_9ACTN</name>
<evidence type="ECO:0000259" key="5">
    <source>
        <dbReference type="Pfam" id="PF00656"/>
    </source>
</evidence>
<keyword evidence="2" id="KW-0677">Repeat</keyword>
<dbReference type="Proteomes" id="UP000542742">
    <property type="component" value="Unassembled WGS sequence"/>
</dbReference>
<evidence type="ECO:0000313" key="7">
    <source>
        <dbReference type="Proteomes" id="UP000542742"/>
    </source>
</evidence>
<dbReference type="EMBL" id="JACHMF010000001">
    <property type="protein sequence ID" value="MBB4693995.1"/>
    <property type="molecule type" value="Genomic_DNA"/>
</dbReference>
<organism evidence="6 7">
    <name type="scientific">Paractinoplanes abujensis</name>
    <dbReference type="NCBI Taxonomy" id="882441"/>
    <lineage>
        <taxon>Bacteria</taxon>
        <taxon>Bacillati</taxon>
        <taxon>Actinomycetota</taxon>
        <taxon>Actinomycetes</taxon>
        <taxon>Micromonosporales</taxon>
        <taxon>Micromonosporaceae</taxon>
        <taxon>Paractinoplanes</taxon>
    </lineage>
</organism>
<dbReference type="PROSITE" id="PS50294">
    <property type="entry name" value="WD_REPEATS_REGION"/>
    <property type="match status" value="1"/>
</dbReference>
<dbReference type="InterPro" id="IPR011047">
    <property type="entry name" value="Quinoprotein_ADH-like_sf"/>
</dbReference>
<evidence type="ECO:0000256" key="4">
    <source>
        <dbReference type="SAM" id="MobiDB-lite"/>
    </source>
</evidence>
<protein>
    <submittedName>
        <fullName evidence="6">WD40 repeat protein</fullName>
    </submittedName>
</protein>
<reference evidence="6 7" key="1">
    <citation type="submission" date="2020-08" db="EMBL/GenBank/DDBJ databases">
        <title>Sequencing the genomes of 1000 actinobacteria strains.</title>
        <authorList>
            <person name="Klenk H.-P."/>
        </authorList>
    </citation>
    <scope>NUCLEOTIDE SEQUENCE [LARGE SCALE GENOMIC DNA]</scope>
    <source>
        <strain evidence="6 7">DSM 45518</strain>
    </source>
</reference>
<dbReference type="InterPro" id="IPR001680">
    <property type="entry name" value="WD40_rpt"/>
</dbReference>
<dbReference type="GO" id="GO:0006508">
    <property type="term" value="P:proteolysis"/>
    <property type="evidence" value="ECO:0007669"/>
    <property type="project" value="InterPro"/>
</dbReference>
<gene>
    <name evidence="6" type="ORF">BKA14_004143</name>
</gene>
<feature type="repeat" description="WD" evidence="3">
    <location>
        <begin position="374"/>
        <end position="403"/>
    </location>
</feature>
<dbReference type="InterPro" id="IPR050505">
    <property type="entry name" value="WDR55/POC1"/>
</dbReference>
<evidence type="ECO:0000313" key="6">
    <source>
        <dbReference type="EMBL" id="MBB4693995.1"/>
    </source>
</evidence>
<feature type="compositionally biased region" description="Low complexity" evidence="4">
    <location>
        <begin position="271"/>
        <end position="288"/>
    </location>
</feature>
<dbReference type="AlphaFoldDB" id="A0A7W7CV22"/>
<dbReference type="Pfam" id="PF00400">
    <property type="entry name" value="WD40"/>
    <property type="match status" value="1"/>
</dbReference>
<keyword evidence="1 3" id="KW-0853">WD repeat</keyword>
<dbReference type="PROSITE" id="PS00678">
    <property type="entry name" value="WD_REPEATS_1"/>
    <property type="match status" value="1"/>
</dbReference>
<accession>A0A7W7CV22</accession>
<dbReference type="PANTHER" id="PTHR44019">
    <property type="entry name" value="WD REPEAT-CONTAINING PROTEIN 55"/>
    <property type="match status" value="1"/>
</dbReference>
<feature type="repeat" description="WD" evidence="3">
    <location>
        <begin position="482"/>
        <end position="523"/>
    </location>
</feature>
<dbReference type="InterPro" id="IPR029030">
    <property type="entry name" value="Caspase-like_dom_sf"/>
</dbReference>
<dbReference type="RefSeq" id="WP_184952555.1">
    <property type="nucleotide sequence ID" value="NZ_JACHMF010000001.1"/>
</dbReference>
<evidence type="ECO:0000256" key="2">
    <source>
        <dbReference type="ARBA" id="ARBA00022737"/>
    </source>
</evidence>
<dbReference type="SUPFAM" id="SSF52129">
    <property type="entry name" value="Caspase-like"/>
    <property type="match status" value="1"/>
</dbReference>
<dbReference type="Pfam" id="PF00656">
    <property type="entry name" value="Peptidase_C14"/>
    <property type="match status" value="1"/>
</dbReference>